<dbReference type="RefSeq" id="WP_234862872.1">
    <property type="nucleotide sequence ID" value="NZ_JAKEVZ010000019.1"/>
</dbReference>
<accession>A0ABS9C0H1</accession>
<dbReference type="SUPFAM" id="SSF88723">
    <property type="entry name" value="PIN domain-like"/>
    <property type="match status" value="1"/>
</dbReference>
<gene>
    <name evidence="2" type="ORF">L0U89_18465</name>
</gene>
<dbReference type="Pfam" id="PF13470">
    <property type="entry name" value="PIN_3"/>
    <property type="match status" value="1"/>
</dbReference>
<evidence type="ECO:0000313" key="3">
    <source>
        <dbReference type="Proteomes" id="UP001201449"/>
    </source>
</evidence>
<proteinExistence type="predicted"/>
<dbReference type="Gene3D" id="3.40.50.1010">
    <property type="entry name" value="5'-nuclease"/>
    <property type="match status" value="1"/>
</dbReference>
<dbReference type="InterPro" id="IPR002716">
    <property type="entry name" value="PIN_dom"/>
</dbReference>
<sequence length="143" mass="16309">MALKVFFDANVLLDFFLDRSDQSNELTRIFRWVDEGKISGYWSISVIQICSYYICKAKGVAIGKELLELMLEKFALISGDRHTVTVALKSSQSDIEDAIHYFMALENGIDIILTSDQDFQKLSSNSLRILSIKELETFCSEHL</sequence>
<keyword evidence="3" id="KW-1185">Reference proteome</keyword>
<protein>
    <submittedName>
        <fullName evidence="2">PIN domain-containing protein</fullName>
    </submittedName>
</protein>
<dbReference type="Proteomes" id="UP001201449">
    <property type="component" value="Unassembled WGS sequence"/>
</dbReference>
<dbReference type="InterPro" id="IPR029060">
    <property type="entry name" value="PIN-like_dom_sf"/>
</dbReference>
<evidence type="ECO:0000313" key="2">
    <source>
        <dbReference type="EMBL" id="MCF1753050.1"/>
    </source>
</evidence>
<comment type="caution">
    <text evidence="2">The sequence shown here is derived from an EMBL/GenBank/DDBJ whole genome shotgun (WGS) entry which is preliminary data.</text>
</comment>
<feature type="domain" description="PIN" evidence="1">
    <location>
        <begin position="4"/>
        <end position="117"/>
    </location>
</feature>
<dbReference type="EMBL" id="JAKEVZ010000019">
    <property type="protein sequence ID" value="MCF1753050.1"/>
    <property type="molecule type" value="Genomic_DNA"/>
</dbReference>
<reference evidence="2 3" key="1">
    <citation type="submission" date="2022-01" db="EMBL/GenBank/DDBJ databases">
        <title>Mariniradius saccharolyticus sp. nov., isolated from sediment of a river.</title>
        <authorList>
            <person name="Liu H."/>
        </authorList>
    </citation>
    <scope>NUCLEOTIDE SEQUENCE [LARGE SCALE GENOMIC DNA]</scope>
    <source>
        <strain evidence="2 3">RY-2</strain>
    </source>
</reference>
<dbReference type="CDD" id="cd09854">
    <property type="entry name" value="PIN_VapC-like"/>
    <property type="match status" value="1"/>
</dbReference>
<organism evidence="2 3">
    <name type="scientific">Mariniradius sediminis</name>
    <dbReference type="NCBI Taxonomy" id="2909237"/>
    <lineage>
        <taxon>Bacteria</taxon>
        <taxon>Pseudomonadati</taxon>
        <taxon>Bacteroidota</taxon>
        <taxon>Cytophagia</taxon>
        <taxon>Cytophagales</taxon>
        <taxon>Cyclobacteriaceae</taxon>
        <taxon>Mariniradius</taxon>
    </lineage>
</organism>
<evidence type="ECO:0000259" key="1">
    <source>
        <dbReference type="Pfam" id="PF13470"/>
    </source>
</evidence>
<name>A0ABS9C0H1_9BACT</name>